<name>A0A917XPK5_9ACTN</name>
<keyword evidence="2" id="KW-1185">Reference proteome</keyword>
<proteinExistence type="predicted"/>
<gene>
    <name evidence="1" type="ORF">GCM10011578_100080</name>
</gene>
<sequence>MQVGTVLTCTGACTFPAGKDDTGGARKAGATREPFADIALGRLHIPLRRYATLGGKPPVAQRTSARSR</sequence>
<dbReference type="Proteomes" id="UP000653411">
    <property type="component" value="Unassembled WGS sequence"/>
</dbReference>
<evidence type="ECO:0000313" key="2">
    <source>
        <dbReference type="Proteomes" id="UP000653411"/>
    </source>
</evidence>
<evidence type="ECO:0000313" key="1">
    <source>
        <dbReference type="EMBL" id="GGN46884.1"/>
    </source>
</evidence>
<organism evidence="1 2">
    <name type="scientific">Streptomyces fuscichromogenes</name>
    <dbReference type="NCBI Taxonomy" id="1324013"/>
    <lineage>
        <taxon>Bacteria</taxon>
        <taxon>Bacillati</taxon>
        <taxon>Actinomycetota</taxon>
        <taxon>Actinomycetes</taxon>
        <taxon>Kitasatosporales</taxon>
        <taxon>Streptomycetaceae</taxon>
        <taxon>Streptomyces</taxon>
    </lineage>
</organism>
<comment type="caution">
    <text evidence="1">The sequence shown here is derived from an EMBL/GenBank/DDBJ whole genome shotgun (WGS) entry which is preliminary data.</text>
</comment>
<accession>A0A917XPK5</accession>
<dbReference type="AlphaFoldDB" id="A0A917XPK5"/>
<reference evidence="1" key="1">
    <citation type="journal article" date="2014" name="Int. J. Syst. Evol. Microbiol.">
        <title>Complete genome sequence of Corynebacterium casei LMG S-19264T (=DSM 44701T), isolated from a smear-ripened cheese.</title>
        <authorList>
            <consortium name="US DOE Joint Genome Institute (JGI-PGF)"/>
            <person name="Walter F."/>
            <person name="Albersmeier A."/>
            <person name="Kalinowski J."/>
            <person name="Ruckert C."/>
        </authorList>
    </citation>
    <scope>NUCLEOTIDE SEQUENCE</scope>
    <source>
        <strain evidence="1">CGMCC 4.7110</strain>
    </source>
</reference>
<dbReference type="EMBL" id="BMML01000059">
    <property type="protein sequence ID" value="GGN46884.1"/>
    <property type="molecule type" value="Genomic_DNA"/>
</dbReference>
<protein>
    <submittedName>
        <fullName evidence="1">Uncharacterized protein</fullName>
    </submittedName>
</protein>
<reference evidence="1" key="2">
    <citation type="submission" date="2020-09" db="EMBL/GenBank/DDBJ databases">
        <authorList>
            <person name="Sun Q."/>
            <person name="Zhou Y."/>
        </authorList>
    </citation>
    <scope>NUCLEOTIDE SEQUENCE</scope>
    <source>
        <strain evidence="1">CGMCC 4.7110</strain>
    </source>
</reference>